<dbReference type="EMBL" id="JAQNDM010000002">
    <property type="protein sequence ID" value="MDC0711935.1"/>
    <property type="molecule type" value="Genomic_DNA"/>
</dbReference>
<keyword evidence="3" id="KW-0732">Signal</keyword>
<organism evidence="6 7">
    <name type="scientific">Stigmatella ashevillensis</name>
    <dbReference type="NCBI Taxonomy" id="2995309"/>
    <lineage>
        <taxon>Bacteria</taxon>
        <taxon>Pseudomonadati</taxon>
        <taxon>Myxococcota</taxon>
        <taxon>Myxococcia</taxon>
        <taxon>Myxococcales</taxon>
        <taxon>Cystobacterineae</taxon>
        <taxon>Archangiaceae</taxon>
        <taxon>Stigmatella</taxon>
    </lineage>
</organism>
<evidence type="ECO:0000313" key="7">
    <source>
        <dbReference type="Proteomes" id="UP001221838"/>
    </source>
</evidence>
<name>A0ABT5DFJ6_9BACT</name>
<dbReference type="RefSeq" id="WP_272141950.1">
    <property type="nucleotide sequence ID" value="NZ_JAQNDM010000002.1"/>
</dbReference>
<comment type="subcellular location">
    <subcellularLocation>
        <location evidence="1">Secreted</location>
    </subcellularLocation>
</comment>
<dbReference type="Pfam" id="PF16403">
    <property type="entry name" value="Bact_surface_Ig-like"/>
    <property type="match status" value="1"/>
</dbReference>
<dbReference type="Proteomes" id="UP001221838">
    <property type="component" value="Unassembled WGS sequence"/>
</dbReference>
<evidence type="ECO:0000256" key="1">
    <source>
        <dbReference type="ARBA" id="ARBA00004613"/>
    </source>
</evidence>
<keyword evidence="2" id="KW-0964">Secreted</keyword>
<dbReference type="NCBIfam" id="NF033679">
    <property type="entry name" value="DNRLRE_dom"/>
    <property type="match status" value="1"/>
</dbReference>
<evidence type="ECO:0000256" key="3">
    <source>
        <dbReference type="ARBA" id="ARBA00022729"/>
    </source>
</evidence>
<dbReference type="Gene3D" id="2.60.40.10">
    <property type="entry name" value="Immunoglobulins"/>
    <property type="match status" value="2"/>
</dbReference>
<reference evidence="6 7" key="1">
    <citation type="submission" date="2022-11" db="EMBL/GenBank/DDBJ databases">
        <title>Minimal conservation of predation-associated metabolite biosynthetic gene clusters underscores biosynthetic potential of Myxococcota including descriptions for ten novel species: Archangium lansinium sp. nov., Myxococcus landrumus sp. nov., Nannocystis bai.</title>
        <authorList>
            <person name="Ahearne A."/>
            <person name="Stevens C."/>
            <person name="Dowd S."/>
        </authorList>
    </citation>
    <scope>NUCLEOTIDE SEQUENCE [LARGE SCALE GENOMIC DNA]</scope>
    <source>
        <strain evidence="6 7">NCWAL01</strain>
    </source>
</reference>
<dbReference type="InterPro" id="IPR055372">
    <property type="entry name" value="CBM96"/>
</dbReference>
<evidence type="ECO:0000259" key="5">
    <source>
        <dbReference type="Pfam" id="PF24517"/>
    </source>
</evidence>
<gene>
    <name evidence="6" type="ORF">POL68_25935</name>
</gene>
<protein>
    <submittedName>
        <fullName evidence="6">DUF5011 domain-containing protein</fullName>
    </submittedName>
</protein>
<feature type="domain" description="Pesticidal crystal protein Cry22Aa Ig-like" evidence="4">
    <location>
        <begin position="293"/>
        <end position="365"/>
    </location>
</feature>
<evidence type="ECO:0000256" key="2">
    <source>
        <dbReference type="ARBA" id="ARBA00022525"/>
    </source>
</evidence>
<feature type="domain" description="Carbohydrate-binding module family 96" evidence="5">
    <location>
        <begin position="15"/>
        <end position="123"/>
    </location>
</feature>
<accession>A0ABT5DFJ6</accession>
<comment type="caution">
    <text evidence="6">The sequence shown here is derived from an EMBL/GenBank/DDBJ whole genome shotgun (WGS) entry which is preliminary data.</text>
</comment>
<sequence>MSLCGPLAASAAETTVVLEPVESSYATNTTPSTPYGGTTTLMVAPALVSHNIFFAWESFLKFDLGSLPPGAQVKSAKLQATAFDGMAYGGDGNVYAHFVANDAWSPHTLTWRNKPSISGDALGAWWLWYDFPWVTPRPEMIGSTETPQLAAQVQTEADNDRVLSVRLSSPGYKTSYYSSLYPDASKRPKLEIRYEEALSCEETTPAPTLAVNGSLELTLECGVDAWQDPGVTATDACGPVTVERYNSGEDAYGPGPNANAEGIYSVQYIARNQNGEANAVRTVTVNDTLPPVFQLNGGSQVAHTCGSQWVDPGVIAQDACYGDISQSVQVTGYVNGWVPGTYTVTYVATDSGGNAAPVLTRTVEVANCPW</sequence>
<evidence type="ECO:0000259" key="4">
    <source>
        <dbReference type="Pfam" id="PF16403"/>
    </source>
</evidence>
<dbReference type="InterPro" id="IPR013783">
    <property type="entry name" value="Ig-like_fold"/>
</dbReference>
<keyword evidence="7" id="KW-1185">Reference proteome</keyword>
<evidence type="ECO:0000313" key="6">
    <source>
        <dbReference type="EMBL" id="MDC0711935.1"/>
    </source>
</evidence>
<dbReference type="InterPro" id="IPR032179">
    <property type="entry name" value="Cry22Aa_Ig-like"/>
</dbReference>
<proteinExistence type="predicted"/>
<dbReference type="Pfam" id="PF24517">
    <property type="entry name" value="CBM96"/>
    <property type="match status" value="1"/>
</dbReference>